<gene>
    <name evidence="1" type="ORF">J5U23_01980</name>
</gene>
<dbReference type="InterPro" id="IPR007438">
    <property type="entry name" value="DUF488"/>
</dbReference>
<evidence type="ECO:0000313" key="2">
    <source>
        <dbReference type="Proteomes" id="UP000694018"/>
    </source>
</evidence>
<dbReference type="EMBL" id="CP077717">
    <property type="protein sequence ID" value="QXJ29111.1"/>
    <property type="molecule type" value="Genomic_DNA"/>
</dbReference>
<reference evidence="1" key="1">
    <citation type="journal article" date="2021" name="Environ. Microbiol.">
        <title>New insights into the diversity and evolution of the archaeal mobilome from three complete genomes of Saccharolobus shibatae.</title>
        <authorList>
            <person name="Medvedeva S."/>
            <person name="Brandt D."/>
            <person name="Cvirkaite-Krupovic V."/>
            <person name="Liu Y."/>
            <person name="Severinov K."/>
            <person name="Ishino S."/>
            <person name="Ishino Y."/>
            <person name="Prangishvili D."/>
            <person name="Kalinowski J."/>
            <person name="Krupovic M."/>
        </authorList>
    </citation>
    <scope>NUCLEOTIDE SEQUENCE</scope>
    <source>
        <strain evidence="1">B12</strain>
    </source>
</reference>
<dbReference type="Pfam" id="PF04343">
    <property type="entry name" value="DUF488"/>
    <property type="match status" value="1"/>
</dbReference>
<dbReference type="PANTHER" id="PTHR39337">
    <property type="entry name" value="BLR5642 PROTEIN"/>
    <property type="match status" value="1"/>
</dbReference>
<dbReference type="AlphaFoldDB" id="A0A8F5BPU2"/>
<dbReference type="GeneID" id="65563482"/>
<evidence type="ECO:0008006" key="3">
    <source>
        <dbReference type="Google" id="ProtNLM"/>
    </source>
</evidence>
<dbReference type="PANTHER" id="PTHR39337:SF1">
    <property type="entry name" value="BLR5642 PROTEIN"/>
    <property type="match status" value="1"/>
</dbReference>
<dbReference type="InterPro" id="IPR014519">
    <property type="entry name" value="UCP024492"/>
</dbReference>
<accession>A0A8F5BPU2</accession>
<dbReference type="Proteomes" id="UP000694018">
    <property type="component" value="Chromosome"/>
</dbReference>
<dbReference type="RefSeq" id="WP_218266027.1">
    <property type="nucleotide sequence ID" value="NZ_CP077717.1"/>
</dbReference>
<evidence type="ECO:0000313" key="1">
    <source>
        <dbReference type="EMBL" id="QXJ29111.1"/>
    </source>
</evidence>
<proteinExistence type="predicted"/>
<protein>
    <recommendedName>
        <fullName evidence="3">DUF488 domain-containing protein</fullName>
    </recommendedName>
</protein>
<dbReference type="PIRSF" id="PIRSF024492">
    <property type="entry name" value="UCP024492"/>
    <property type="match status" value="1"/>
</dbReference>
<name>A0A8F5BPU2_SACSH</name>
<organism evidence="1 2">
    <name type="scientific">Saccharolobus shibatae (strain ATCC 51178 / DSM 5389 / JCM 8931 / NBRC 15437 / B12)</name>
    <name type="common">Sulfolobus shibatae</name>
    <dbReference type="NCBI Taxonomy" id="523848"/>
    <lineage>
        <taxon>Archaea</taxon>
        <taxon>Thermoproteota</taxon>
        <taxon>Thermoprotei</taxon>
        <taxon>Sulfolobales</taxon>
        <taxon>Sulfolobaceae</taxon>
        <taxon>Saccharolobus</taxon>
    </lineage>
</organism>
<dbReference type="OrthoDB" id="15220at2157"/>
<sequence length="171" mass="20168">MLLTIGHSNRSLEDFIEILKKYNVEILIDVRRWPKSSRYPHFNKENLKKALEQSGIEYLWKEQLGGYRKIGKDVEDIAIGKCFKSEGFRAYAIYILTNERAMETLEEVRGINKIKVIMCAEKFPWNCHRKIISDWFFARGDEVLHIIDKESTIKHKLTTCAEIVKNNLNYK</sequence>
<dbReference type="KEGG" id="sshi:J5U23_01980"/>